<keyword evidence="1" id="KW-0378">Hydrolase</keyword>
<dbReference type="PANTHER" id="PTHR43856:SF1">
    <property type="entry name" value="MITOCHONDRIAL CARDIOLIPIN HYDROLASE"/>
    <property type="match status" value="1"/>
</dbReference>
<accession>A0A8S1BG85</accession>
<proteinExistence type="inferred from homology"/>
<dbReference type="GO" id="GO:0016891">
    <property type="term" value="F:RNA endonuclease activity producing 5'-phosphomonoesters, hydrolytic mechanism"/>
    <property type="evidence" value="ECO:0007669"/>
    <property type="project" value="TreeGrafter"/>
</dbReference>
<dbReference type="EMBL" id="CADEBD010000530">
    <property type="protein sequence ID" value="CAB3257306.1"/>
    <property type="molecule type" value="Genomic_DNA"/>
</dbReference>
<dbReference type="InterPro" id="IPR025202">
    <property type="entry name" value="PLD-like_dom"/>
</dbReference>
<reference evidence="9 10" key="1">
    <citation type="submission" date="2020-04" db="EMBL/GenBank/DDBJ databases">
        <authorList>
            <person name="Wallbank WR R."/>
            <person name="Pardo Diaz C."/>
            <person name="Kozak K."/>
            <person name="Martin S."/>
            <person name="Jiggins C."/>
            <person name="Moest M."/>
            <person name="Warren A I."/>
            <person name="Byers J.R.P. K."/>
            <person name="Montejo-Kovacevich G."/>
            <person name="Yen C E."/>
        </authorList>
    </citation>
    <scope>NUCLEOTIDE SEQUENCE [LARGE SCALE GENOMIC DNA]</scope>
</reference>
<dbReference type="OrthoDB" id="409136at2759"/>
<keyword evidence="7" id="KW-0732">Signal</keyword>
<keyword evidence="2" id="KW-0442">Lipid degradation</keyword>
<name>A0A8S1BG85_ARCPL</name>
<evidence type="ECO:0000256" key="3">
    <source>
        <dbReference type="ARBA" id="ARBA00023098"/>
    </source>
</evidence>
<dbReference type="Pfam" id="PF13091">
    <property type="entry name" value="PLDc_2"/>
    <property type="match status" value="1"/>
</dbReference>
<evidence type="ECO:0000256" key="6">
    <source>
        <dbReference type="ARBA" id="ARBA00043167"/>
    </source>
</evidence>
<evidence type="ECO:0000256" key="1">
    <source>
        <dbReference type="ARBA" id="ARBA00022801"/>
    </source>
</evidence>
<comment type="similarity">
    <text evidence="4">Belongs to the phospholipase D family. MitoPLD/Zucchini subfamily.</text>
</comment>
<dbReference type="GO" id="GO:0005739">
    <property type="term" value="C:mitochondrion"/>
    <property type="evidence" value="ECO:0007669"/>
    <property type="project" value="TreeGrafter"/>
</dbReference>
<dbReference type="Gene3D" id="3.30.870.10">
    <property type="entry name" value="Endonuclease Chain A"/>
    <property type="match status" value="1"/>
</dbReference>
<dbReference type="Proteomes" id="UP000494256">
    <property type="component" value="Unassembled WGS sequence"/>
</dbReference>
<evidence type="ECO:0000256" key="2">
    <source>
        <dbReference type="ARBA" id="ARBA00022963"/>
    </source>
</evidence>
<evidence type="ECO:0000313" key="9">
    <source>
        <dbReference type="EMBL" id="CAB3257306.1"/>
    </source>
</evidence>
<gene>
    <name evidence="9" type="ORF">APLA_LOCUS15885</name>
</gene>
<evidence type="ECO:0000313" key="10">
    <source>
        <dbReference type="Proteomes" id="UP000494256"/>
    </source>
</evidence>
<dbReference type="SUPFAM" id="SSF56024">
    <property type="entry name" value="Phospholipase D/nuclease"/>
    <property type="match status" value="1"/>
</dbReference>
<dbReference type="PANTHER" id="PTHR43856">
    <property type="entry name" value="CARDIOLIPIN HYDROLASE"/>
    <property type="match status" value="1"/>
</dbReference>
<comment type="caution">
    <text evidence="9">The sequence shown here is derived from an EMBL/GenBank/DDBJ whole genome shotgun (WGS) entry which is preliminary data.</text>
</comment>
<dbReference type="InterPro" id="IPR051406">
    <property type="entry name" value="PLD_domain"/>
</dbReference>
<evidence type="ECO:0000256" key="4">
    <source>
        <dbReference type="ARBA" id="ARBA00038012"/>
    </source>
</evidence>
<dbReference type="AlphaFoldDB" id="A0A8S1BG85"/>
<dbReference type="GO" id="GO:0016042">
    <property type="term" value="P:lipid catabolic process"/>
    <property type="evidence" value="ECO:0007669"/>
    <property type="project" value="UniProtKB-KW"/>
</dbReference>
<protein>
    <recommendedName>
        <fullName evidence="5">Mitochondrial cardiolipin hydrolase</fullName>
    </recommendedName>
    <alternativeName>
        <fullName evidence="6">Mitochondrial phospholipase</fullName>
    </alternativeName>
</protein>
<evidence type="ECO:0000256" key="5">
    <source>
        <dbReference type="ARBA" id="ARBA00040549"/>
    </source>
</evidence>
<feature type="domain" description="Phospholipase D-like" evidence="8">
    <location>
        <begin position="69"/>
        <end position="197"/>
    </location>
</feature>
<keyword evidence="3" id="KW-0443">Lipid metabolism</keyword>
<dbReference type="GO" id="GO:0034587">
    <property type="term" value="P:piRNA processing"/>
    <property type="evidence" value="ECO:0007669"/>
    <property type="project" value="TreeGrafter"/>
</dbReference>
<evidence type="ECO:0000256" key="7">
    <source>
        <dbReference type="SAM" id="SignalP"/>
    </source>
</evidence>
<feature type="chain" id="PRO_5035864596" description="Mitochondrial cardiolipin hydrolase" evidence="7">
    <location>
        <begin position="20"/>
        <end position="205"/>
    </location>
</feature>
<sequence length="205" mass="24031">MVCYKKLFMLLSFAVVTHAAYILFHKKKKKNNKPDIQEVIMFSYGDEEIKKSKYTRCMITKSMERLLYYLSQPKHNLDICMYVLTNLDVTNTLLKLHYRGVKIRIIVDADMAFSTGSGIKRLAKQGIPVRWMKSTNLMHHKFCLADTLSDNNCVTPFIMTGSLNWTNQALYGNYENYLVTTQEEVVQQYKAEFERLWILFKPIVD</sequence>
<evidence type="ECO:0000259" key="8">
    <source>
        <dbReference type="Pfam" id="PF13091"/>
    </source>
</evidence>
<organism evidence="9 10">
    <name type="scientific">Arctia plantaginis</name>
    <name type="common">Wood tiger moth</name>
    <name type="synonym">Phalaena plantaginis</name>
    <dbReference type="NCBI Taxonomy" id="874455"/>
    <lineage>
        <taxon>Eukaryota</taxon>
        <taxon>Metazoa</taxon>
        <taxon>Ecdysozoa</taxon>
        <taxon>Arthropoda</taxon>
        <taxon>Hexapoda</taxon>
        <taxon>Insecta</taxon>
        <taxon>Pterygota</taxon>
        <taxon>Neoptera</taxon>
        <taxon>Endopterygota</taxon>
        <taxon>Lepidoptera</taxon>
        <taxon>Glossata</taxon>
        <taxon>Ditrysia</taxon>
        <taxon>Noctuoidea</taxon>
        <taxon>Erebidae</taxon>
        <taxon>Arctiinae</taxon>
        <taxon>Arctia</taxon>
    </lineage>
</organism>
<feature type="signal peptide" evidence="7">
    <location>
        <begin position="1"/>
        <end position="19"/>
    </location>
</feature>